<keyword evidence="3" id="KW-1185">Reference proteome</keyword>
<dbReference type="InterPro" id="IPR006674">
    <property type="entry name" value="HD_domain"/>
</dbReference>
<organism evidence="2 3">
    <name type="scientific">Anaerotruncus colihominis</name>
    <dbReference type="NCBI Taxonomy" id="169435"/>
    <lineage>
        <taxon>Bacteria</taxon>
        <taxon>Bacillati</taxon>
        <taxon>Bacillota</taxon>
        <taxon>Clostridia</taxon>
        <taxon>Eubacteriales</taxon>
        <taxon>Oscillospiraceae</taxon>
        <taxon>Anaerotruncus</taxon>
    </lineage>
</organism>
<dbReference type="SUPFAM" id="SSF109604">
    <property type="entry name" value="HD-domain/PDEase-like"/>
    <property type="match status" value="1"/>
</dbReference>
<accession>A0A845QLK8</accession>
<gene>
    <name evidence="2" type="ORF">D0435_15160</name>
</gene>
<dbReference type="Gene3D" id="1.10.3210.10">
    <property type="entry name" value="Hypothetical protein af1432"/>
    <property type="match status" value="1"/>
</dbReference>
<dbReference type="CDD" id="cd00077">
    <property type="entry name" value="HDc"/>
    <property type="match status" value="1"/>
</dbReference>
<comment type="caution">
    <text evidence="2">The sequence shown here is derived from an EMBL/GenBank/DDBJ whole genome shotgun (WGS) entry which is preliminary data.</text>
</comment>
<dbReference type="InterPro" id="IPR003607">
    <property type="entry name" value="HD/PDEase_dom"/>
</dbReference>
<feature type="domain" description="HD" evidence="1">
    <location>
        <begin position="35"/>
        <end position="131"/>
    </location>
</feature>
<dbReference type="EMBL" id="QXWK01000047">
    <property type="protein sequence ID" value="NBH62980.1"/>
    <property type="molecule type" value="Genomic_DNA"/>
</dbReference>
<evidence type="ECO:0000313" key="2">
    <source>
        <dbReference type="EMBL" id="NBH62980.1"/>
    </source>
</evidence>
<evidence type="ECO:0000259" key="1">
    <source>
        <dbReference type="Pfam" id="PF01966"/>
    </source>
</evidence>
<dbReference type="Proteomes" id="UP000446866">
    <property type="component" value="Unassembled WGS sequence"/>
</dbReference>
<dbReference type="Pfam" id="PF01966">
    <property type="entry name" value="HD"/>
    <property type="match status" value="1"/>
</dbReference>
<dbReference type="AlphaFoldDB" id="A0A845QLK8"/>
<reference evidence="2 3" key="1">
    <citation type="submission" date="2018-08" db="EMBL/GenBank/DDBJ databases">
        <title>Murine metabolic-syndrome-specific gut microbial biobank.</title>
        <authorList>
            <person name="Liu C."/>
        </authorList>
    </citation>
    <scope>NUCLEOTIDE SEQUENCE [LARGE SCALE GENOMIC DNA]</scope>
    <source>
        <strain evidence="2 3">28</strain>
    </source>
</reference>
<evidence type="ECO:0000313" key="3">
    <source>
        <dbReference type="Proteomes" id="UP000446866"/>
    </source>
</evidence>
<proteinExistence type="predicted"/>
<protein>
    <submittedName>
        <fullName evidence="2">HD domain-containing protein</fullName>
    </submittedName>
</protein>
<dbReference type="RefSeq" id="WP_160203259.1">
    <property type="nucleotide sequence ID" value="NZ_QXWK01000047.1"/>
</dbReference>
<name>A0A845QLK8_9FIRM</name>
<sequence length="157" mass="17757">MNRLYQLEQKLDAVICAQEGKFSERDETLDWERLHMASSARIAWILALKRGADPELSACAACVHDFGRILTGKQAGHAEAGYAPVKAFLKETGLFSAEEIEDIACAVKNHSRKTEAGTTIEEIVKDADVIDCYQYGMPFDRPEKEVRYLKWRKEYGI</sequence>